<proteinExistence type="predicted"/>
<accession>A0A2T2WM50</accession>
<dbReference type="EMBL" id="PXYT01000095">
    <property type="protein sequence ID" value="PSR23303.1"/>
    <property type="molecule type" value="Genomic_DNA"/>
</dbReference>
<protein>
    <submittedName>
        <fullName evidence="1">Uncharacterized protein</fullName>
    </submittedName>
</protein>
<name>A0A2T2WM50_9FIRM</name>
<sequence>MHAGIEGPHSDWSPLWCPQPQKRPCPVGLRARGDRLNMALRQGSVERAGIFPFLPNFLVIHPT</sequence>
<evidence type="ECO:0000313" key="1">
    <source>
        <dbReference type="EMBL" id="PSR23303.1"/>
    </source>
</evidence>
<dbReference type="AlphaFoldDB" id="A0A2T2WM50"/>
<evidence type="ECO:0000313" key="2">
    <source>
        <dbReference type="Proteomes" id="UP000242699"/>
    </source>
</evidence>
<gene>
    <name evidence="1" type="ORF">C7B43_20125</name>
</gene>
<dbReference type="Proteomes" id="UP000242699">
    <property type="component" value="Unassembled WGS sequence"/>
</dbReference>
<reference evidence="1 2" key="1">
    <citation type="journal article" date="2014" name="BMC Genomics">
        <title>Comparison of environmental and isolate Sulfobacillus genomes reveals diverse carbon, sulfur, nitrogen, and hydrogen metabolisms.</title>
        <authorList>
            <person name="Justice N.B."/>
            <person name="Norman A."/>
            <person name="Brown C.T."/>
            <person name="Singh A."/>
            <person name="Thomas B.C."/>
            <person name="Banfield J.F."/>
        </authorList>
    </citation>
    <scope>NUCLEOTIDE SEQUENCE [LARGE SCALE GENOMIC DNA]</scope>
    <source>
        <strain evidence="1">AMDSBA1</strain>
    </source>
</reference>
<organism evidence="1 2">
    <name type="scientific">Sulfobacillus benefaciens</name>
    <dbReference type="NCBI Taxonomy" id="453960"/>
    <lineage>
        <taxon>Bacteria</taxon>
        <taxon>Bacillati</taxon>
        <taxon>Bacillota</taxon>
        <taxon>Clostridia</taxon>
        <taxon>Eubacteriales</taxon>
        <taxon>Clostridiales Family XVII. Incertae Sedis</taxon>
        <taxon>Sulfobacillus</taxon>
    </lineage>
</organism>
<comment type="caution">
    <text evidence="1">The sequence shown here is derived from an EMBL/GenBank/DDBJ whole genome shotgun (WGS) entry which is preliminary data.</text>
</comment>